<organism evidence="2 3">
    <name type="scientific">Pelobates cultripes</name>
    <name type="common">Western spadefoot toad</name>
    <dbReference type="NCBI Taxonomy" id="61616"/>
    <lineage>
        <taxon>Eukaryota</taxon>
        <taxon>Metazoa</taxon>
        <taxon>Chordata</taxon>
        <taxon>Craniata</taxon>
        <taxon>Vertebrata</taxon>
        <taxon>Euteleostomi</taxon>
        <taxon>Amphibia</taxon>
        <taxon>Batrachia</taxon>
        <taxon>Anura</taxon>
        <taxon>Pelobatoidea</taxon>
        <taxon>Pelobatidae</taxon>
        <taxon>Pelobates</taxon>
    </lineage>
</organism>
<dbReference type="EMBL" id="OW240917">
    <property type="protein sequence ID" value="CAH2299295.1"/>
    <property type="molecule type" value="Genomic_DNA"/>
</dbReference>
<gene>
    <name evidence="2" type="ORF">PECUL_23A055047</name>
</gene>
<dbReference type="SUPFAM" id="SSF50934">
    <property type="entry name" value="Tachylectin-2"/>
    <property type="match status" value="1"/>
</dbReference>
<dbReference type="Pfam" id="PF14517">
    <property type="entry name" value="Tachylectin"/>
    <property type="match status" value="1"/>
</dbReference>
<accession>A0AAD1W9N4</accession>
<dbReference type="Gene3D" id="2.115.10.10">
    <property type="entry name" value="Tachylectin 2"/>
    <property type="match status" value="1"/>
</dbReference>
<dbReference type="Proteomes" id="UP001295444">
    <property type="component" value="Chromosome 06"/>
</dbReference>
<keyword evidence="3" id="KW-1185">Reference proteome</keyword>
<reference evidence="2" key="1">
    <citation type="submission" date="2022-03" db="EMBL/GenBank/DDBJ databases">
        <authorList>
            <person name="Alioto T."/>
            <person name="Alioto T."/>
            <person name="Gomez Garrido J."/>
        </authorList>
    </citation>
    <scope>NUCLEOTIDE SEQUENCE</scope>
</reference>
<protein>
    <recommendedName>
        <fullName evidence="1">Tachylectin 2 domain-containing protein</fullName>
    </recommendedName>
</protein>
<name>A0AAD1W9N4_PELCU</name>
<dbReference type="InterPro" id="IPR023294">
    <property type="entry name" value="Tachylectin2"/>
</dbReference>
<evidence type="ECO:0000313" key="2">
    <source>
        <dbReference type="EMBL" id="CAH2299295.1"/>
    </source>
</evidence>
<dbReference type="AlphaFoldDB" id="A0AAD1W9N4"/>
<dbReference type="InterPro" id="IPR036813">
    <property type="entry name" value="Tachylectin2_sf"/>
</dbReference>
<proteinExistence type="predicted"/>
<sequence length="233" mass="25536">MAPIHTLRVSPLRGVFAADPGSCYITDTLLFAVNGNVARVGLPPNDPLDGFDARSKTVGKLNHVSKFAFNPEGVLFAVHSTELFAGAMPSDPNLDWFSNAKRVGKTNWDGLKFLFFDPNGILYAVTKKGEFYKGPASSSENVSWLYVQATKIGTGGWNEFDALFFDPKGILYAVTSDDKLVMRSPPTKPYDNWLGSSTTIGNGGWCILTHFMAFSPEFDLWCVDSKNGNIYKG</sequence>
<feature type="domain" description="Tachylectin 2" evidence="1">
    <location>
        <begin position="34"/>
        <end position="231"/>
    </location>
</feature>
<evidence type="ECO:0000259" key="1">
    <source>
        <dbReference type="Pfam" id="PF14517"/>
    </source>
</evidence>
<evidence type="ECO:0000313" key="3">
    <source>
        <dbReference type="Proteomes" id="UP001295444"/>
    </source>
</evidence>